<evidence type="ECO:0000256" key="1">
    <source>
        <dbReference type="ARBA" id="ARBA00022679"/>
    </source>
</evidence>
<evidence type="ECO:0000313" key="6">
    <source>
        <dbReference type="Proteomes" id="UP000479114"/>
    </source>
</evidence>
<dbReference type="PANTHER" id="PTHR10584:SF166">
    <property type="entry name" value="RIBOKINASE"/>
    <property type="match status" value="1"/>
</dbReference>
<dbReference type="Pfam" id="PF00294">
    <property type="entry name" value="PfkB"/>
    <property type="match status" value="1"/>
</dbReference>
<evidence type="ECO:0000256" key="3">
    <source>
        <dbReference type="SAM" id="MobiDB-lite"/>
    </source>
</evidence>
<dbReference type="AlphaFoldDB" id="A0A6C0P8N7"/>
<feature type="compositionally biased region" description="Low complexity" evidence="3">
    <location>
        <begin position="247"/>
        <end position="259"/>
    </location>
</feature>
<dbReference type="KEGG" id="prz:GZH47_30920"/>
<dbReference type="InterPro" id="IPR029056">
    <property type="entry name" value="Ribokinase-like"/>
</dbReference>
<keyword evidence="6" id="KW-1185">Reference proteome</keyword>
<evidence type="ECO:0000256" key="2">
    <source>
        <dbReference type="ARBA" id="ARBA00022777"/>
    </source>
</evidence>
<protein>
    <recommendedName>
        <fullName evidence="4">Carbohydrate kinase PfkB domain-containing protein</fullName>
    </recommendedName>
</protein>
<dbReference type="PROSITE" id="PS00584">
    <property type="entry name" value="PFKB_KINASES_2"/>
    <property type="match status" value="1"/>
</dbReference>
<dbReference type="InterPro" id="IPR011611">
    <property type="entry name" value="PfkB_dom"/>
</dbReference>
<dbReference type="RefSeq" id="WP_162644928.1">
    <property type="nucleotide sequence ID" value="NZ_CP048286.1"/>
</dbReference>
<dbReference type="EMBL" id="CP048286">
    <property type="protein sequence ID" value="QHW34776.1"/>
    <property type="molecule type" value="Genomic_DNA"/>
</dbReference>
<evidence type="ECO:0000259" key="4">
    <source>
        <dbReference type="Pfam" id="PF00294"/>
    </source>
</evidence>
<dbReference type="Proteomes" id="UP000479114">
    <property type="component" value="Chromosome"/>
</dbReference>
<organism evidence="5 6">
    <name type="scientific">Paenibacillus rhizovicinus</name>
    <dbReference type="NCBI Taxonomy" id="2704463"/>
    <lineage>
        <taxon>Bacteria</taxon>
        <taxon>Bacillati</taxon>
        <taxon>Bacillota</taxon>
        <taxon>Bacilli</taxon>
        <taxon>Bacillales</taxon>
        <taxon>Paenibacillaceae</taxon>
        <taxon>Paenibacillus</taxon>
    </lineage>
</organism>
<evidence type="ECO:0000313" key="5">
    <source>
        <dbReference type="EMBL" id="QHW34776.1"/>
    </source>
</evidence>
<keyword evidence="2" id="KW-0418">Kinase</keyword>
<dbReference type="SUPFAM" id="SSF53613">
    <property type="entry name" value="Ribokinase-like"/>
    <property type="match status" value="1"/>
</dbReference>
<dbReference type="InterPro" id="IPR002173">
    <property type="entry name" value="Carboh/pur_kinase_PfkB_CS"/>
</dbReference>
<gene>
    <name evidence="5" type="ORF">GZH47_30920</name>
</gene>
<dbReference type="PANTHER" id="PTHR10584">
    <property type="entry name" value="SUGAR KINASE"/>
    <property type="match status" value="1"/>
</dbReference>
<dbReference type="GO" id="GO:0016301">
    <property type="term" value="F:kinase activity"/>
    <property type="evidence" value="ECO:0007669"/>
    <property type="project" value="UniProtKB-KW"/>
</dbReference>
<name>A0A6C0P8N7_9BACL</name>
<feature type="domain" description="Carbohydrate kinase PfkB" evidence="4">
    <location>
        <begin position="79"/>
        <end position="377"/>
    </location>
</feature>
<dbReference type="GO" id="GO:0005829">
    <property type="term" value="C:cytosol"/>
    <property type="evidence" value="ECO:0007669"/>
    <property type="project" value="TreeGrafter"/>
</dbReference>
<sequence length="408" mass="42382">MNALRPIHGEASYRYARLIGTGGIGSGILFRLAGEQTLGRNESRLGELTEAQDYCKLHIICHYPAVLLQAGAANETGHGFELVPIGKVGADSEGESLIRQLRGSGMSVEHVGQVTGARTLFSVCFQYPDLAGGNITTSNGASSLVQPEDIERAFAGYAFTGQSDRFGANEIVLAAPEVPLPARMALLARGRARGSFTAASVLASEVAAFGEAGGWELTDLLAVNAEEARAIAAPDQERDSAGGGSSGSIVKGITSGSGSKDSDSKDSESRDIAVRCAAFLSRRNPRIKFVMTDGAAGCYSYAEGELIHTPPLRVAAVNTAGAGDAMLGGILSGLCCGLPFAKHADESHFGAEPLESAVELGTLLAALSVTSPHSIHPDASASRLAKFAREHRIALGKAFAYMLSTSET</sequence>
<proteinExistence type="predicted"/>
<feature type="region of interest" description="Disordered" evidence="3">
    <location>
        <begin position="232"/>
        <end position="267"/>
    </location>
</feature>
<dbReference type="Gene3D" id="3.40.1190.20">
    <property type="match status" value="1"/>
</dbReference>
<accession>A0A6C0P8N7</accession>
<reference evidence="5 6" key="1">
    <citation type="submission" date="2020-02" db="EMBL/GenBank/DDBJ databases">
        <title>Paenibacillus sp. nov., isolated from rhizosphere soil of tomato.</title>
        <authorList>
            <person name="Weon H.-Y."/>
            <person name="Lee S.A."/>
        </authorList>
    </citation>
    <scope>NUCLEOTIDE SEQUENCE [LARGE SCALE GENOMIC DNA]</scope>
    <source>
        <strain evidence="5 6">14171R-81</strain>
    </source>
</reference>
<keyword evidence="1" id="KW-0808">Transferase</keyword>